<evidence type="ECO:0000256" key="1">
    <source>
        <dbReference type="SAM" id="MobiDB-lite"/>
    </source>
</evidence>
<evidence type="ECO:0000313" key="3">
    <source>
        <dbReference type="Proteomes" id="UP001153954"/>
    </source>
</evidence>
<feature type="region of interest" description="Disordered" evidence="1">
    <location>
        <begin position="1"/>
        <end position="46"/>
    </location>
</feature>
<feature type="compositionally biased region" description="Basic residues" evidence="1">
    <location>
        <begin position="1"/>
        <end position="10"/>
    </location>
</feature>
<accession>A0AAU9V0H1</accession>
<organism evidence="2 3">
    <name type="scientific">Euphydryas editha</name>
    <name type="common">Edith's checkerspot</name>
    <dbReference type="NCBI Taxonomy" id="104508"/>
    <lineage>
        <taxon>Eukaryota</taxon>
        <taxon>Metazoa</taxon>
        <taxon>Ecdysozoa</taxon>
        <taxon>Arthropoda</taxon>
        <taxon>Hexapoda</taxon>
        <taxon>Insecta</taxon>
        <taxon>Pterygota</taxon>
        <taxon>Neoptera</taxon>
        <taxon>Endopterygota</taxon>
        <taxon>Lepidoptera</taxon>
        <taxon>Glossata</taxon>
        <taxon>Ditrysia</taxon>
        <taxon>Papilionoidea</taxon>
        <taxon>Nymphalidae</taxon>
        <taxon>Nymphalinae</taxon>
        <taxon>Euphydryas</taxon>
    </lineage>
</organism>
<comment type="caution">
    <text evidence="2">The sequence shown here is derived from an EMBL/GenBank/DDBJ whole genome shotgun (WGS) entry which is preliminary data.</text>
</comment>
<gene>
    <name evidence="2" type="ORF">EEDITHA_LOCUS17846</name>
</gene>
<dbReference type="EMBL" id="CAKOGL010000026">
    <property type="protein sequence ID" value="CAH2103314.1"/>
    <property type="molecule type" value="Genomic_DNA"/>
</dbReference>
<reference evidence="2" key="1">
    <citation type="submission" date="2022-03" db="EMBL/GenBank/DDBJ databases">
        <authorList>
            <person name="Tunstrom K."/>
        </authorList>
    </citation>
    <scope>NUCLEOTIDE SEQUENCE</scope>
</reference>
<sequence>MRSIPRRANSKRPEPRRRPQPHLPRERRGVGTQYTGPRKKGDDCNNARADCTDVLHERLAVAVCAALVVTSHSFDS</sequence>
<evidence type="ECO:0000313" key="2">
    <source>
        <dbReference type="EMBL" id="CAH2103314.1"/>
    </source>
</evidence>
<dbReference type="Proteomes" id="UP001153954">
    <property type="component" value="Unassembled WGS sequence"/>
</dbReference>
<name>A0AAU9V0H1_EUPED</name>
<feature type="compositionally biased region" description="Basic and acidic residues" evidence="1">
    <location>
        <begin position="11"/>
        <end position="29"/>
    </location>
</feature>
<protein>
    <submittedName>
        <fullName evidence="2">Uncharacterized protein</fullName>
    </submittedName>
</protein>
<keyword evidence="3" id="KW-1185">Reference proteome</keyword>
<dbReference type="AlphaFoldDB" id="A0AAU9V0H1"/>
<proteinExistence type="predicted"/>